<dbReference type="Pfam" id="PF00551">
    <property type="entry name" value="Formyl_trans_N"/>
    <property type="match status" value="1"/>
</dbReference>
<evidence type="ECO:0000313" key="8">
    <source>
        <dbReference type="EMBL" id="QEG23687.1"/>
    </source>
</evidence>
<comment type="caution">
    <text evidence="6">Lacks conserved residue(s) required for the propagation of feature annotation.</text>
</comment>
<evidence type="ECO:0000256" key="2">
    <source>
        <dbReference type="ARBA" id="ARBA00022679"/>
    </source>
</evidence>
<evidence type="ECO:0000256" key="6">
    <source>
        <dbReference type="HAMAP-Rule" id="MF_01930"/>
    </source>
</evidence>
<comment type="similarity">
    <text evidence="4 6">Belongs to the GART family.</text>
</comment>
<organism evidence="8 9">
    <name type="scientific">Mariniblastus fucicola</name>
    <dbReference type="NCBI Taxonomy" id="980251"/>
    <lineage>
        <taxon>Bacteria</taxon>
        <taxon>Pseudomonadati</taxon>
        <taxon>Planctomycetota</taxon>
        <taxon>Planctomycetia</taxon>
        <taxon>Pirellulales</taxon>
        <taxon>Pirellulaceae</taxon>
        <taxon>Mariniblastus</taxon>
    </lineage>
</organism>
<dbReference type="InterPro" id="IPR004607">
    <property type="entry name" value="GART"/>
</dbReference>
<dbReference type="HAMAP" id="MF_01930">
    <property type="entry name" value="PurN"/>
    <property type="match status" value="1"/>
</dbReference>
<dbReference type="GO" id="GO:0004644">
    <property type="term" value="F:phosphoribosylglycinamide formyltransferase activity"/>
    <property type="evidence" value="ECO:0007669"/>
    <property type="project" value="UniProtKB-UniRule"/>
</dbReference>
<keyword evidence="3 6" id="KW-0658">Purine biosynthesis</keyword>
<feature type="domain" description="Formyl transferase N-terminal" evidence="7">
    <location>
        <begin position="6"/>
        <end position="188"/>
    </location>
</feature>
<name>A0A5B9PA77_9BACT</name>
<dbReference type="STRING" id="980251.GCA_001642875_04364"/>
<dbReference type="PANTHER" id="PTHR43369:SF2">
    <property type="entry name" value="PHOSPHORIBOSYLGLYCINAMIDE FORMYLTRANSFERASE"/>
    <property type="match status" value="1"/>
</dbReference>
<dbReference type="OrthoDB" id="9806170at2"/>
<dbReference type="Gene3D" id="3.40.50.170">
    <property type="entry name" value="Formyl transferase, N-terminal domain"/>
    <property type="match status" value="1"/>
</dbReference>
<dbReference type="EC" id="2.1.2.2" evidence="6"/>
<accession>A0A5B9PA77</accession>
<comment type="catalytic activity">
    <reaction evidence="5 6">
        <text>N(1)-(5-phospho-beta-D-ribosyl)glycinamide + (6R)-10-formyltetrahydrofolate = N(2)-formyl-N(1)-(5-phospho-beta-D-ribosyl)glycinamide + (6S)-5,6,7,8-tetrahydrofolate + H(+)</text>
        <dbReference type="Rhea" id="RHEA:15053"/>
        <dbReference type="ChEBI" id="CHEBI:15378"/>
        <dbReference type="ChEBI" id="CHEBI:57453"/>
        <dbReference type="ChEBI" id="CHEBI:143788"/>
        <dbReference type="ChEBI" id="CHEBI:147286"/>
        <dbReference type="ChEBI" id="CHEBI:195366"/>
        <dbReference type="EC" id="2.1.2.2"/>
    </reaction>
</comment>
<reference evidence="8 9" key="1">
    <citation type="submission" date="2019-08" db="EMBL/GenBank/DDBJ databases">
        <title>Deep-cultivation of Planctomycetes and their phenomic and genomic characterization uncovers novel biology.</title>
        <authorList>
            <person name="Wiegand S."/>
            <person name="Jogler M."/>
            <person name="Boedeker C."/>
            <person name="Pinto D."/>
            <person name="Vollmers J."/>
            <person name="Rivas-Marin E."/>
            <person name="Kohn T."/>
            <person name="Peeters S.H."/>
            <person name="Heuer A."/>
            <person name="Rast P."/>
            <person name="Oberbeckmann S."/>
            <person name="Bunk B."/>
            <person name="Jeske O."/>
            <person name="Meyerdierks A."/>
            <person name="Storesund J.E."/>
            <person name="Kallscheuer N."/>
            <person name="Luecker S."/>
            <person name="Lage O.M."/>
            <person name="Pohl T."/>
            <person name="Merkel B.J."/>
            <person name="Hornburger P."/>
            <person name="Mueller R.-W."/>
            <person name="Bruemmer F."/>
            <person name="Labrenz M."/>
            <person name="Spormann A.M."/>
            <person name="Op den Camp H."/>
            <person name="Overmann J."/>
            <person name="Amann R."/>
            <person name="Jetten M.S.M."/>
            <person name="Mascher T."/>
            <person name="Medema M.H."/>
            <person name="Devos D.P."/>
            <person name="Kaster A.-K."/>
            <person name="Ovreas L."/>
            <person name="Rohde M."/>
            <person name="Galperin M.Y."/>
            <person name="Jogler C."/>
        </authorList>
    </citation>
    <scope>NUCLEOTIDE SEQUENCE [LARGE SCALE GENOMIC DNA]</scope>
    <source>
        <strain evidence="8 9">FC18</strain>
    </source>
</reference>
<dbReference type="CDD" id="cd08645">
    <property type="entry name" value="FMT_core_GART"/>
    <property type="match status" value="1"/>
</dbReference>
<dbReference type="RefSeq" id="WP_075086199.1">
    <property type="nucleotide sequence ID" value="NZ_CP042912.1"/>
</dbReference>
<comment type="pathway">
    <text evidence="1 6">Purine metabolism; IMP biosynthesis via de novo pathway; N(2)-formyl-N(1)-(5-phospho-D-ribosyl)glycinamide from N(1)-(5-phospho-D-ribosyl)glycinamide (10-formyl THF route): step 1/1.</text>
</comment>
<dbReference type="EMBL" id="CP042912">
    <property type="protein sequence ID" value="QEG23687.1"/>
    <property type="molecule type" value="Genomic_DNA"/>
</dbReference>
<dbReference type="InterPro" id="IPR036477">
    <property type="entry name" value="Formyl_transf_N_sf"/>
</dbReference>
<dbReference type="AlphaFoldDB" id="A0A5B9PA77"/>
<gene>
    <name evidence="6 8" type="primary">purN</name>
    <name evidence="8" type="ORF">MFFC18_35880</name>
</gene>
<dbReference type="PANTHER" id="PTHR43369">
    <property type="entry name" value="PHOSPHORIBOSYLGLYCINAMIDE FORMYLTRANSFERASE"/>
    <property type="match status" value="1"/>
</dbReference>
<evidence type="ECO:0000256" key="5">
    <source>
        <dbReference type="ARBA" id="ARBA00047664"/>
    </source>
</evidence>
<dbReference type="InterPro" id="IPR001555">
    <property type="entry name" value="GART_AS"/>
</dbReference>
<comment type="function">
    <text evidence="6">Catalyzes the transfer of a formyl group from 10-formyltetrahydrofolate to 5-phospho-ribosyl-glycinamide (GAR), producing 5-phospho-ribosyl-N-formylglycinamide (FGAR) and tetrahydrofolate.</text>
</comment>
<dbReference type="UniPathway" id="UPA00074">
    <property type="reaction ID" value="UER00126"/>
</dbReference>
<keyword evidence="2 6" id="KW-0808">Transferase</keyword>
<keyword evidence="9" id="KW-1185">Reference proteome</keyword>
<evidence type="ECO:0000259" key="7">
    <source>
        <dbReference type="Pfam" id="PF00551"/>
    </source>
</evidence>
<dbReference type="SUPFAM" id="SSF53328">
    <property type="entry name" value="Formyltransferase"/>
    <property type="match status" value="1"/>
</dbReference>
<feature type="binding site" evidence="6">
    <location>
        <position position="68"/>
    </location>
    <ligand>
        <name>(6R)-10-formyltetrahydrofolate</name>
        <dbReference type="ChEBI" id="CHEBI:195366"/>
    </ligand>
</feature>
<dbReference type="InterPro" id="IPR002376">
    <property type="entry name" value="Formyl_transf_N"/>
</dbReference>
<feature type="site" description="Raises pKa of active site His" evidence="6">
    <location>
        <position position="151"/>
    </location>
</feature>
<proteinExistence type="inferred from homology"/>
<sequence length="206" mass="21953">MPRPIKIAVLISGGGTTLKNLIVRIDAGSLDAEIALVVSNNPDAKGLNFAREASIDSKVISHKEFDGRHSFSEAIFDALRASGAELIVMGGFLRQLSIPDDFENRIINIHPSLIPAFCGKGNYGSRVHQGVLDYGCKLTGCTVHFVDDDYDHGPIIAQASVPVESGDDVKSLAARVFAAECELLPSVINRIANGDVSVAGRIVSVR</sequence>
<protein>
    <recommendedName>
        <fullName evidence="6">Phosphoribosylglycinamide formyltransferase</fullName>
        <ecNumber evidence="6">2.1.2.2</ecNumber>
    </recommendedName>
    <alternativeName>
        <fullName evidence="6">5'-phosphoribosylglycinamide transformylase</fullName>
    </alternativeName>
    <alternativeName>
        <fullName evidence="6">GAR transformylase</fullName>
        <shortName evidence="6">GART</shortName>
    </alternativeName>
</protein>
<dbReference type="KEGG" id="mff:MFFC18_35880"/>
<dbReference type="NCBIfam" id="TIGR00639">
    <property type="entry name" value="PurN"/>
    <property type="match status" value="1"/>
</dbReference>
<evidence type="ECO:0000256" key="1">
    <source>
        <dbReference type="ARBA" id="ARBA00005054"/>
    </source>
</evidence>
<evidence type="ECO:0000256" key="3">
    <source>
        <dbReference type="ARBA" id="ARBA00022755"/>
    </source>
</evidence>
<dbReference type="GO" id="GO:0006189">
    <property type="term" value="P:'de novo' IMP biosynthetic process"/>
    <property type="evidence" value="ECO:0007669"/>
    <property type="project" value="UniProtKB-UniRule"/>
</dbReference>
<dbReference type="PROSITE" id="PS00373">
    <property type="entry name" value="GART"/>
    <property type="match status" value="1"/>
</dbReference>
<feature type="active site" description="Proton donor" evidence="6">
    <location>
        <position position="110"/>
    </location>
</feature>
<feature type="binding site" evidence="6">
    <location>
        <position position="108"/>
    </location>
    <ligand>
        <name>(6R)-10-formyltetrahydrofolate</name>
        <dbReference type="ChEBI" id="CHEBI:195366"/>
    </ligand>
</feature>
<evidence type="ECO:0000256" key="4">
    <source>
        <dbReference type="ARBA" id="ARBA00038440"/>
    </source>
</evidence>
<dbReference type="Proteomes" id="UP000322214">
    <property type="component" value="Chromosome"/>
</dbReference>
<dbReference type="GO" id="GO:0005829">
    <property type="term" value="C:cytosol"/>
    <property type="evidence" value="ECO:0007669"/>
    <property type="project" value="TreeGrafter"/>
</dbReference>
<evidence type="ECO:0000313" key="9">
    <source>
        <dbReference type="Proteomes" id="UP000322214"/>
    </source>
</evidence>